<feature type="repeat" description="TPR" evidence="1">
    <location>
        <begin position="249"/>
        <end position="282"/>
    </location>
</feature>
<reference evidence="3" key="1">
    <citation type="submission" date="2025-08" db="UniProtKB">
        <authorList>
            <consortium name="RefSeq"/>
        </authorList>
    </citation>
    <scope>IDENTIFICATION</scope>
</reference>
<keyword evidence="2" id="KW-1185">Reference proteome</keyword>
<accession>A0ABM1JLF8</accession>
<keyword evidence="1" id="KW-0802">TPR repeat</keyword>
<dbReference type="SMART" id="SM00028">
    <property type="entry name" value="TPR"/>
    <property type="match status" value="3"/>
</dbReference>
<dbReference type="GeneID" id="107106627"/>
<evidence type="ECO:0000313" key="2">
    <source>
        <dbReference type="Proteomes" id="UP000694871"/>
    </source>
</evidence>
<dbReference type="SUPFAM" id="SSF48452">
    <property type="entry name" value="TPR-like"/>
    <property type="match status" value="2"/>
</dbReference>
<organism evidence="2 3">
    <name type="scientific">Gekko japonicus</name>
    <name type="common">Schlegel's Japanese gecko</name>
    <dbReference type="NCBI Taxonomy" id="146911"/>
    <lineage>
        <taxon>Eukaryota</taxon>
        <taxon>Metazoa</taxon>
        <taxon>Chordata</taxon>
        <taxon>Craniata</taxon>
        <taxon>Vertebrata</taxon>
        <taxon>Euteleostomi</taxon>
        <taxon>Lepidosauria</taxon>
        <taxon>Squamata</taxon>
        <taxon>Bifurcata</taxon>
        <taxon>Gekkota</taxon>
        <taxon>Gekkonidae</taxon>
        <taxon>Gekkoninae</taxon>
        <taxon>Gekko</taxon>
    </lineage>
</organism>
<dbReference type="Gene3D" id="1.25.40.10">
    <property type="entry name" value="Tetratricopeptide repeat domain"/>
    <property type="match status" value="2"/>
</dbReference>
<sequence length="638" mass="70295">MAAASGGCLSLWREENDGLAGRWRRSPPRRVEKAAGWEKQSAPQCQRAFRHLLQKIQGLPAVPPALPLELTILCNSLQFDLALPSDSNEKLLARIDYGLSRVLEARAVPGQGLSSEDRWRKVLQQGTPEELQGPLHQLAALQCLLWLAENHLGAVEGLCRQLCGAKDPGQPLRSSCENELLSLLQGWRPADAGESDPLVVQSARDLRDVLWTSAAFLQGFQELGAGHHAAALAFLQAAATGLCSKRVLAQIFTLMGCCNLKMRKPQTAIQCLKQALQVDPSFVPALYQAALLYRHLGLVGAELEALALLCQALDGSTQTAAASLNQTPLVGVELFVCTPQLRAFFGQTSPSEVKYLLARRCLQAGRAKEAAEHYLDLLALWQEGPLHQGFLHGELALPGVPEVFLEAASALEEVARHQDAIAVCEEVVGRTSRLIPKRLQVDLGSSTQEDGWGTSLAQPERESLHCVLWRAAAYLLQGCARARLGEAKEAISLSSRCLQDLLRIQFVNTGSRGTEEDGAPLAPPEAEVLRQTRQLALTVRGVAFLELGREKEALMDFQHSLHFCPESPAAHWYLLHTLWKLDRRQEARAHWHRFRANPGLMEEEAERRRGMPIIDLAIPDWLQRAPWLFPATPNRCPG</sequence>
<evidence type="ECO:0000256" key="1">
    <source>
        <dbReference type="PROSITE-ProRule" id="PRU00339"/>
    </source>
</evidence>
<dbReference type="Proteomes" id="UP000694871">
    <property type="component" value="Unplaced"/>
</dbReference>
<evidence type="ECO:0000313" key="3">
    <source>
        <dbReference type="RefSeq" id="XP_015262295.1"/>
    </source>
</evidence>
<dbReference type="RefSeq" id="XP_015262295.1">
    <property type="nucleotide sequence ID" value="XM_015406809.1"/>
</dbReference>
<dbReference type="Pfam" id="PF13181">
    <property type="entry name" value="TPR_8"/>
    <property type="match status" value="1"/>
</dbReference>
<dbReference type="InterPro" id="IPR019734">
    <property type="entry name" value="TPR_rpt"/>
</dbReference>
<name>A0ABM1JLF8_GEKJA</name>
<dbReference type="PANTHER" id="PTHR15254">
    <property type="entry name" value="FANCONI ANEMIA GROUP G PROTEIN FAMILY MEMBER"/>
    <property type="match status" value="1"/>
</dbReference>
<dbReference type="PROSITE" id="PS50005">
    <property type="entry name" value="TPR"/>
    <property type="match status" value="1"/>
</dbReference>
<dbReference type="InterPro" id="IPR039684">
    <property type="entry name" value="FANCG"/>
</dbReference>
<dbReference type="PANTHER" id="PTHR15254:SF2">
    <property type="entry name" value="FANCONI ANEMIA GROUP G PROTEIN"/>
    <property type="match status" value="1"/>
</dbReference>
<gene>
    <name evidence="3" type="primary">FANCG</name>
</gene>
<protein>
    <submittedName>
        <fullName evidence="3">Fanconi anemia group G protein</fullName>
    </submittedName>
</protein>
<proteinExistence type="predicted"/>
<dbReference type="InterPro" id="IPR011990">
    <property type="entry name" value="TPR-like_helical_dom_sf"/>
</dbReference>